<dbReference type="SUPFAM" id="SSF46785">
    <property type="entry name" value="Winged helix' DNA-binding domain"/>
    <property type="match status" value="1"/>
</dbReference>
<gene>
    <name evidence="6" type="ORF">BXT89_02485</name>
</gene>
<dbReference type="GO" id="GO:0003700">
    <property type="term" value="F:DNA-binding transcription factor activity"/>
    <property type="evidence" value="ECO:0007669"/>
    <property type="project" value="InterPro"/>
</dbReference>
<dbReference type="OrthoDB" id="5723059at2"/>
<protein>
    <submittedName>
        <fullName evidence="6">LysR family transcriptional regulator</fullName>
    </submittedName>
</protein>
<dbReference type="InterPro" id="IPR050176">
    <property type="entry name" value="LTTR"/>
</dbReference>
<dbReference type="SUPFAM" id="SSF53850">
    <property type="entry name" value="Periplasmic binding protein-like II"/>
    <property type="match status" value="1"/>
</dbReference>
<dbReference type="InterPro" id="IPR036390">
    <property type="entry name" value="WH_DNA-bd_sf"/>
</dbReference>
<sequence length="292" mass="31317">MNTTPKGTALPLLELDLLRSFIAIAETGSFSAAATQVHRTPSAISMQIKRLEELLGYRLLTREPRRASVTAEGEALLGFARRMLNLNEQALSRFYHPELSGSVRLGTSDDVGTRILPTVLSSFARSYPSVQVDVVMARSKDMSEQIRQGELDLALVTSGSHAPSGEVVHTEQLVWAECAGGQAATLRPLPLSLAGTGCVWREAALAALDRAGVAYRIAYVSEHCAGQQAAMEADLAVAPFPRSLVRKPLKIVDNAAGLPSLTSYQIVLERSSNGSPLVDALHSFVIQSLANL</sequence>
<dbReference type="GO" id="GO:0003677">
    <property type="term" value="F:DNA binding"/>
    <property type="evidence" value="ECO:0007669"/>
    <property type="project" value="UniProtKB-KW"/>
</dbReference>
<evidence type="ECO:0000256" key="1">
    <source>
        <dbReference type="ARBA" id="ARBA00009437"/>
    </source>
</evidence>
<dbReference type="RefSeq" id="WP_083724335.1">
    <property type="nucleotide sequence ID" value="NZ_FOUD01000010.1"/>
</dbReference>
<evidence type="ECO:0000256" key="2">
    <source>
        <dbReference type="ARBA" id="ARBA00023015"/>
    </source>
</evidence>
<dbReference type="PROSITE" id="PS50931">
    <property type="entry name" value="HTH_LYSR"/>
    <property type="match status" value="1"/>
</dbReference>
<dbReference type="InterPro" id="IPR036388">
    <property type="entry name" value="WH-like_DNA-bd_sf"/>
</dbReference>
<dbReference type="Gene3D" id="3.40.190.10">
    <property type="entry name" value="Periplasmic binding protein-like II"/>
    <property type="match status" value="2"/>
</dbReference>
<proteinExistence type="inferred from homology"/>
<comment type="caution">
    <text evidence="6">The sequence shown here is derived from an EMBL/GenBank/DDBJ whole genome shotgun (WGS) entry which is preliminary data.</text>
</comment>
<dbReference type="Pfam" id="PF03466">
    <property type="entry name" value="LysR_substrate"/>
    <property type="match status" value="1"/>
</dbReference>
<keyword evidence="7" id="KW-1185">Reference proteome</keyword>
<dbReference type="EMBL" id="MUBC01000003">
    <property type="protein sequence ID" value="ONM45558.1"/>
    <property type="molecule type" value="Genomic_DNA"/>
</dbReference>
<dbReference type="InterPro" id="IPR005119">
    <property type="entry name" value="LysR_subst-bd"/>
</dbReference>
<name>A0A1S8DJF4_9GAMM</name>
<dbReference type="PRINTS" id="PR00039">
    <property type="entry name" value="HTHLYSR"/>
</dbReference>
<dbReference type="AlphaFoldDB" id="A0A1S8DJF4"/>
<evidence type="ECO:0000259" key="5">
    <source>
        <dbReference type="PROSITE" id="PS50931"/>
    </source>
</evidence>
<dbReference type="FunFam" id="1.10.10.10:FF:000001">
    <property type="entry name" value="LysR family transcriptional regulator"/>
    <property type="match status" value="1"/>
</dbReference>
<accession>A0A1S8DJF4</accession>
<dbReference type="InterPro" id="IPR000847">
    <property type="entry name" value="LysR_HTH_N"/>
</dbReference>
<dbReference type="Proteomes" id="UP000242847">
    <property type="component" value="Unassembled WGS sequence"/>
</dbReference>
<evidence type="ECO:0000256" key="3">
    <source>
        <dbReference type="ARBA" id="ARBA00023125"/>
    </source>
</evidence>
<dbReference type="PANTHER" id="PTHR30579:SF7">
    <property type="entry name" value="HTH-TYPE TRANSCRIPTIONAL REGULATOR LRHA-RELATED"/>
    <property type="match status" value="1"/>
</dbReference>
<dbReference type="Gene3D" id="1.10.10.10">
    <property type="entry name" value="Winged helix-like DNA-binding domain superfamily/Winged helix DNA-binding domain"/>
    <property type="match status" value="1"/>
</dbReference>
<organism evidence="6 7">
    <name type="scientific">Halopseudomonas pachastrellae</name>
    <dbReference type="NCBI Taxonomy" id="254161"/>
    <lineage>
        <taxon>Bacteria</taxon>
        <taxon>Pseudomonadati</taxon>
        <taxon>Pseudomonadota</taxon>
        <taxon>Gammaproteobacteria</taxon>
        <taxon>Pseudomonadales</taxon>
        <taxon>Pseudomonadaceae</taxon>
        <taxon>Halopseudomonas</taxon>
    </lineage>
</organism>
<evidence type="ECO:0000313" key="6">
    <source>
        <dbReference type="EMBL" id="ONM45558.1"/>
    </source>
</evidence>
<reference evidence="6 7" key="1">
    <citation type="submission" date="2017-01" db="EMBL/GenBank/DDBJ databases">
        <title>Draft genome sequence of Pseudomonas pachastrellae type strain CCUG 46540T from a deep sea.</title>
        <authorList>
            <person name="Gomila M."/>
            <person name="Mulet M."/>
            <person name="Lalucat J."/>
            <person name="Garcia-Valdes E."/>
        </authorList>
    </citation>
    <scope>NUCLEOTIDE SEQUENCE [LARGE SCALE GENOMIC DNA]</scope>
    <source>
        <strain evidence="6 7">CCUG 46540</strain>
    </source>
</reference>
<keyword evidence="2" id="KW-0805">Transcription regulation</keyword>
<dbReference type="Pfam" id="PF00126">
    <property type="entry name" value="HTH_1"/>
    <property type="match status" value="1"/>
</dbReference>
<dbReference type="STRING" id="254161.SAMN05216256_110140"/>
<keyword evidence="4" id="KW-0804">Transcription</keyword>
<keyword evidence="3" id="KW-0238">DNA-binding</keyword>
<dbReference type="PANTHER" id="PTHR30579">
    <property type="entry name" value="TRANSCRIPTIONAL REGULATOR"/>
    <property type="match status" value="1"/>
</dbReference>
<evidence type="ECO:0000256" key="4">
    <source>
        <dbReference type="ARBA" id="ARBA00023163"/>
    </source>
</evidence>
<evidence type="ECO:0000313" key="7">
    <source>
        <dbReference type="Proteomes" id="UP000242847"/>
    </source>
</evidence>
<feature type="domain" description="HTH lysR-type" evidence="5">
    <location>
        <begin position="13"/>
        <end position="70"/>
    </location>
</feature>
<comment type="similarity">
    <text evidence="1">Belongs to the LysR transcriptional regulatory family.</text>
</comment>